<keyword evidence="1" id="KW-0614">Plasmid</keyword>
<accession>A0ACD1BGY7</accession>
<gene>
    <name evidence="1" type="ORF">HH195_11770</name>
</gene>
<reference evidence="1" key="1">
    <citation type="submission" date="2020-04" db="EMBL/GenBank/DDBJ databases">
        <title>A novel bacterium ('Candidatus Sarcina troglodytae' sp. nov.) linked to a protracted, uniformly lethal epizootic among sanctuary western chimpanzees (Pan troglodytes verus) in Sierra Leone.</title>
        <authorList>
            <person name="Owens L.A."/>
            <person name="Colitti B."/>
            <person name="Hirji I."/>
            <person name="Pizaro A."/>
            <person name="Jaffe J.E."/>
            <person name="Moittie S."/>
            <person name="Bishop-Lilly K.A."/>
            <person name="Estrella L.A."/>
            <person name="Voegtly L.J."/>
            <person name="Kuhn J.H."/>
            <person name="Suen G."/>
            <person name="Deblois C.L."/>
            <person name="Dunn C."/>
            <person name="Juan-Salles C."/>
            <person name="Goldberg T.L."/>
        </authorList>
    </citation>
    <scope>NUCLEOTIDE SEQUENCE</scope>
    <source>
        <strain evidence="1">JB2</strain>
    </source>
</reference>
<dbReference type="Proteomes" id="UP000594603">
    <property type="component" value="Plasmid p1"/>
</dbReference>
<evidence type="ECO:0000313" key="2">
    <source>
        <dbReference type="Proteomes" id="UP000594603"/>
    </source>
</evidence>
<proteinExistence type="predicted"/>
<organism evidence="1 2">
    <name type="scientific">Candidatus Sarcina troglodytae</name>
    <dbReference type="NCBI Taxonomy" id="2726954"/>
    <lineage>
        <taxon>Bacteria</taxon>
        <taxon>Bacillati</taxon>
        <taxon>Bacillota</taxon>
        <taxon>Clostridia</taxon>
        <taxon>Eubacteriales</taxon>
        <taxon>Clostridiaceae</taxon>
        <taxon>Sarcina</taxon>
    </lineage>
</organism>
<sequence>MIFLRRNSEATNITQQNLYTNIEKALNKHGLNVSEKEIKGVSDNASFENEGIANICLIEENVKEIIHSVSDTIDVINFDNLNSISNSIYYFLKNYIILS</sequence>
<evidence type="ECO:0000313" key="1">
    <source>
        <dbReference type="EMBL" id="QPJ86659.1"/>
    </source>
</evidence>
<geneLocation type="plasmid" evidence="1 2">
    <name>p1</name>
</geneLocation>
<name>A0ACD1BGY7_9CLOT</name>
<protein>
    <submittedName>
        <fullName evidence="1">Zn-dependent exopeptidase M28</fullName>
    </submittedName>
</protein>
<keyword evidence="2" id="KW-1185">Reference proteome</keyword>
<dbReference type="EMBL" id="CP051755">
    <property type="protein sequence ID" value="QPJ86659.1"/>
    <property type="molecule type" value="Genomic_DNA"/>
</dbReference>